<dbReference type="PANTHER" id="PTHR23409:SF18">
    <property type="entry name" value="RIBONUCLEOSIDE-DIPHOSPHATE REDUCTASE SUBUNIT M2"/>
    <property type="match status" value="1"/>
</dbReference>
<feature type="active site" evidence="3">
    <location>
        <position position="130"/>
    </location>
</feature>
<feature type="binding site" evidence="4">
    <location>
        <position position="230"/>
    </location>
    <ligand>
        <name>Fe cation</name>
        <dbReference type="ChEBI" id="CHEBI:24875"/>
        <label>2</label>
    </ligand>
</feature>
<reference evidence="6" key="1">
    <citation type="submission" date="2020-10" db="EMBL/GenBank/DDBJ databases">
        <title>An improved Amphimedon queenslandica hologenome assembly reveals how three proteobacterial symbionts can extend the metabolic phenotypic of their marine sponge host.</title>
        <authorList>
            <person name="Degnan B."/>
            <person name="Degnan S."/>
            <person name="Xiang X."/>
        </authorList>
    </citation>
    <scope>NUCLEOTIDE SEQUENCE</scope>
    <source>
        <strain evidence="6">AqS2</strain>
    </source>
</reference>
<comment type="similarity">
    <text evidence="1">Belongs to the ribonucleoside diphosphate reductase small chain family.</text>
</comment>
<dbReference type="InterPro" id="IPR033909">
    <property type="entry name" value="RNR_small"/>
</dbReference>
<feature type="binding site" evidence="4">
    <location>
        <position position="123"/>
    </location>
    <ligand>
        <name>Fe cation</name>
        <dbReference type="ChEBI" id="CHEBI:24875"/>
        <label>1</label>
    </ligand>
</feature>
<feature type="binding site" evidence="4">
    <location>
        <position position="126"/>
    </location>
    <ligand>
        <name>Fe cation</name>
        <dbReference type="ChEBI" id="CHEBI:24875"/>
        <label>1</label>
    </ligand>
</feature>
<dbReference type="GO" id="GO:0004748">
    <property type="term" value="F:ribonucleoside-diphosphate reductase activity, thioredoxin disulfide as acceptor"/>
    <property type="evidence" value="ECO:0007669"/>
    <property type="project" value="UniProtKB-EC"/>
</dbReference>
<evidence type="ECO:0000313" key="6">
    <source>
        <dbReference type="EMBL" id="MBF2735818.1"/>
    </source>
</evidence>
<feature type="binding site" evidence="4">
    <location>
        <position position="196"/>
    </location>
    <ligand>
        <name>Fe cation</name>
        <dbReference type="ChEBI" id="CHEBI:24875"/>
        <label>2</label>
    </ligand>
</feature>
<comment type="cofactor">
    <cofactor evidence="4">
        <name>Fe cation</name>
        <dbReference type="ChEBI" id="CHEBI:24875"/>
    </cofactor>
    <text evidence="4">Binds 2 iron ions per subunit.</text>
</comment>
<feature type="binding site" evidence="4">
    <location>
        <position position="233"/>
    </location>
    <ligand>
        <name>Fe cation</name>
        <dbReference type="ChEBI" id="CHEBI:24875"/>
        <label>2</label>
    </ligand>
</feature>
<proteinExistence type="inferred from homology"/>
<dbReference type="Gene3D" id="1.10.620.20">
    <property type="entry name" value="Ribonucleotide Reductase, subunit A"/>
    <property type="match status" value="1"/>
</dbReference>
<dbReference type="GO" id="GO:0009263">
    <property type="term" value="P:deoxyribonucleotide biosynthetic process"/>
    <property type="evidence" value="ECO:0007669"/>
    <property type="project" value="InterPro"/>
</dbReference>
<dbReference type="NCBIfam" id="NF005550">
    <property type="entry name" value="PRK07209.1"/>
    <property type="match status" value="1"/>
</dbReference>
<keyword evidence="5" id="KW-0812">Transmembrane</keyword>
<keyword evidence="4" id="KW-0408">Iron</keyword>
<evidence type="ECO:0000256" key="4">
    <source>
        <dbReference type="PIRSR" id="PIRSR000355-2"/>
    </source>
</evidence>
<accession>A0A930XYF2</accession>
<dbReference type="Pfam" id="PF00268">
    <property type="entry name" value="Ribonuc_red_sm"/>
    <property type="match status" value="1"/>
</dbReference>
<dbReference type="SUPFAM" id="SSF47240">
    <property type="entry name" value="Ferritin-like"/>
    <property type="match status" value="1"/>
</dbReference>
<keyword evidence="4" id="KW-0479">Metal-binding</keyword>
<evidence type="ECO:0000256" key="3">
    <source>
        <dbReference type="PIRSR" id="PIRSR000355-1"/>
    </source>
</evidence>
<feature type="binding site" evidence="4">
    <location>
        <position position="123"/>
    </location>
    <ligand>
        <name>Fe cation</name>
        <dbReference type="ChEBI" id="CHEBI:24875"/>
        <label>2</label>
    </ligand>
</feature>
<dbReference type="EMBL" id="JADHEI010000053">
    <property type="protein sequence ID" value="MBF2735818.1"/>
    <property type="molecule type" value="Genomic_DNA"/>
</dbReference>
<keyword evidence="6" id="KW-0560">Oxidoreductase</keyword>
<evidence type="ECO:0000313" key="7">
    <source>
        <dbReference type="Proteomes" id="UP000604381"/>
    </source>
</evidence>
<dbReference type="AlphaFoldDB" id="A0A930XYF2"/>
<dbReference type="EC" id="1.17.4.1" evidence="2"/>
<feature type="binding site" evidence="4">
    <location>
        <position position="92"/>
    </location>
    <ligand>
        <name>Fe cation</name>
        <dbReference type="ChEBI" id="CHEBI:24875"/>
        <label>1</label>
    </ligand>
</feature>
<dbReference type="InterPro" id="IPR000358">
    <property type="entry name" value="RNR_small_fam"/>
</dbReference>
<evidence type="ECO:0000256" key="2">
    <source>
        <dbReference type="ARBA" id="ARBA00012274"/>
    </source>
</evidence>
<evidence type="ECO:0000256" key="1">
    <source>
        <dbReference type="ARBA" id="ARBA00009303"/>
    </source>
</evidence>
<name>A0A930XYF2_9GAMM</name>
<protein>
    <recommendedName>
        <fullName evidence="2">ribonucleoside-diphosphate reductase</fullName>
        <ecNumber evidence="2">1.17.4.1</ecNumber>
    </recommendedName>
</protein>
<dbReference type="PANTHER" id="PTHR23409">
    <property type="entry name" value="RIBONUCLEOSIDE-DIPHOSPHATE REDUCTASE SMALL CHAIN"/>
    <property type="match status" value="1"/>
</dbReference>
<dbReference type="PIRSF" id="PIRSF000355">
    <property type="entry name" value="NrdB"/>
    <property type="match status" value="1"/>
</dbReference>
<feature type="transmembrane region" description="Helical" evidence="5">
    <location>
        <begin position="187"/>
        <end position="209"/>
    </location>
</feature>
<evidence type="ECO:0000256" key="5">
    <source>
        <dbReference type="SAM" id="Phobius"/>
    </source>
</evidence>
<feature type="non-terminal residue" evidence="6">
    <location>
        <position position="342"/>
    </location>
</feature>
<organism evidence="6 7">
    <name type="scientific">Candidatus Amphirhobacter heronislandensis</name>
    <dbReference type="NCBI Taxonomy" id="1732024"/>
    <lineage>
        <taxon>Bacteria</taxon>
        <taxon>Pseudomonadati</taxon>
        <taxon>Pseudomonadota</taxon>
        <taxon>Gammaproteobacteria</taxon>
        <taxon>Candidatus Tethybacterales</taxon>
        <taxon>Candidatus Tethybacteraceae</taxon>
        <taxon>Candidatus Amphirhobacter</taxon>
    </lineage>
</organism>
<dbReference type="InterPro" id="IPR009078">
    <property type="entry name" value="Ferritin-like_SF"/>
</dbReference>
<dbReference type="InterPro" id="IPR012348">
    <property type="entry name" value="RNR-like"/>
</dbReference>
<dbReference type="GO" id="GO:0046872">
    <property type="term" value="F:metal ion binding"/>
    <property type="evidence" value="ECO:0007669"/>
    <property type="project" value="UniProtKB-KW"/>
</dbReference>
<gene>
    <name evidence="6" type="ORF">ISN26_07100</name>
</gene>
<keyword evidence="5" id="KW-0472">Membrane</keyword>
<keyword evidence="5" id="KW-1133">Transmembrane helix</keyword>
<dbReference type="NCBIfam" id="NF007186">
    <property type="entry name" value="PRK09614.1-5"/>
    <property type="match status" value="1"/>
</dbReference>
<dbReference type="Proteomes" id="UP000604381">
    <property type="component" value="Unassembled WGS sequence"/>
</dbReference>
<sequence>MSQPEFEGMPKGGRRVEIDDKRMINCRADLNQLVPIKYKWAWESYMAGCANNWMPTEVSMQRDIEQWKAADVLTPDERLMLKRNFGYFATAESLAGNNIVLGTYRLITNPECRQYLLRQAFEEAVHVHAYQYIVESLGLDEQEIFNMYNEISCIGAKDAFCLEFIDTLTNPSFKTGTPATDRDLLKALIVFAMIMEGMFFYVGFIQVLAMGRQNKMPGTAEQVQYILRDESIHLNFGIDVINQIHAENPKIWDDGFEKEIIGLFEQACELEYRYAEETMPRGIIGLNASMFKEYLRYICNRRLGQIGLPEIYDRKVAKNTFPWMSEQLDLKKEKNFFETRVT</sequence>
<comment type="caution">
    <text evidence="6">The sequence shown here is derived from an EMBL/GenBank/DDBJ whole genome shotgun (WGS) entry which is preliminary data.</text>
</comment>
<dbReference type="CDD" id="cd01049">
    <property type="entry name" value="RNRR2"/>
    <property type="match status" value="1"/>
</dbReference>
<keyword evidence="7" id="KW-1185">Reference proteome</keyword>